<evidence type="ECO:0000313" key="1">
    <source>
        <dbReference type="EMBL" id="MFC4738481.1"/>
    </source>
</evidence>
<comment type="caution">
    <text evidence="1">The sequence shown here is derived from an EMBL/GenBank/DDBJ whole genome shotgun (WGS) entry which is preliminary data.</text>
</comment>
<dbReference type="Proteomes" id="UP001595885">
    <property type="component" value="Unassembled WGS sequence"/>
</dbReference>
<organism evidence="1 2">
    <name type="scientific">Flavobacterium ponti</name>
    <dbReference type="NCBI Taxonomy" id="665133"/>
    <lineage>
        <taxon>Bacteria</taxon>
        <taxon>Pseudomonadati</taxon>
        <taxon>Bacteroidota</taxon>
        <taxon>Flavobacteriia</taxon>
        <taxon>Flavobacteriales</taxon>
        <taxon>Flavobacteriaceae</taxon>
        <taxon>Flavobacterium</taxon>
    </lineage>
</organism>
<protein>
    <recommendedName>
        <fullName evidence="3">Lipoprotein</fullName>
    </recommendedName>
</protein>
<proteinExistence type="predicted"/>
<keyword evidence="2" id="KW-1185">Reference proteome</keyword>
<accession>A0ABV9P1M9</accession>
<dbReference type="RefSeq" id="WP_379737421.1">
    <property type="nucleotide sequence ID" value="NZ_JBHSGW010000001.1"/>
</dbReference>
<evidence type="ECO:0008006" key="3">
    <source>
        <dbReference type="Google" id="ProtNLM"/>
    </source>
</evidence>
<sequence length="216" mass="25747">MKKTLFLFLFFTLFSCKEKTYEEIEAEVLCDVLPEVAKYELNYSFHYLYPPPPPQAYGLDSLKLNQNQIDSINKDEIKRWKELRIENKKVINKKLLKLNEYKKVTFGVLDTLYPIKRLKSDENRYEFDSLEVRGLSEEEFAKSNLKINLVTRKNTFEGEDRNSDNPLLFLTRVLINKNKKVAKFSVYKYYGGYDVICVFSQKKQKWVVKEFIKEED</sequence>
<gene>
    <name evidence="1" type="ORF">ACFO3U_00585</name>
</gene>
<dbReference type="EMBL" id="JBHSGW010000001">
    <property type="protein sequence ID" value="MFC4738481.1"/>
    <property type="molecule type" value="Genomic_DNA"/>
</dbReference>
<dbReference type="PROSITE" id="PS51257">
    <property type="entry name" value="PROKAR_LIPOPROTEIN"/>
    <property type="match status" value="1"/>
</dbReference>
<reference evidence="2" key="1">
    <citation type="journal article" date="2019" name="Int. J. Syst. Evol. Microbiol.">
        <title>The Global Catalogue of Microorganisms (GCM) 10K type strain sequencing project: providing services to taxonomists for standard genome sequencing and annotation.</title>
        <authorList>
            <consortium name="The Broad Institute Genomics Platform"/>
            <consortium name="The Broad Institute Genome Sequencing Center for Infectious Disease"/>
            <person name="Wu L."/>
            <person name="Ma J."/>
        </authorList>
    </citation>
    <scope>NUCLEOTIDE SEQUENCE [LARGE SCALE GENOMIC DNA]</scope>
    <source>
        <strain evidence="2">CCUG 50349</strain>
    </source>
</reference>
<name>A0ABV9P1M9_9FLAO</name>
<evidence type="ECO:0000313" key="2">
    <source>
        <dbReference type="Proteomes" id="UP001595885"/>
    </source>
</evidence>